<protein>
    <submittedName>
        <fullName evidence="1">tRNA (Adenosine(37)-N6)-threonylcarbamoyltransferase complex dimerization subunit type 1 TsaB</fullName>
        <ecNumber evidence="1">2.3.1.234</ecNumber>
    </submittedName>
</protein>
<organism evidence="1 2">
    <name type="scientific">Saccharibacillus sacchari</name>
    <dbReference type="NCBI Taxonomy" id="456493"/>
    <lineage>
        <taxon>Bacteria</taxon>
        <taxon>Bacillati</taxon>
        <taxon>Bacillota</taxon>
        <taxon>Bacilli</taxon>
        <taxon>Bacillales</taxon>
        <taxon>Paenibacillaceae</taxon>
        <taxon>Saccharibacillus</taxon>
    </lineage>
</organism>
<keyword evidence="1" id="KW-0012">Acyltransferase</keyword>
<dbReference type="EMBL" id="JBBKAR010000056">
    <property type="protein sequence ID" value="MEJ8306620.1"/>
    <property type="molecule type" value="Genomic_DNA"/>
</dbReference>
<keyword evidence="1" id="KW-0808">Transferase</keyword>
<accession>A0ACC6PI09</accession>
<reference evidence="1" key="1">
    <citation type="submission" date="2024-03" db="EMBL/GenBank/DDBJ databases">
        <title>Whole genome sequecning of epiphytes from Marcgravia umbellata leaves.</title>
        <authorList>
            <person name="Kumar G."/>
            <person name="Savka M.A."/>
        </authorList>
    </citation>
    <scope>NUCLEOTIDE SEQUENCE</scope>
    <source>
        <strain evidence="1">RIT_BL5</strain>
    </source>
</reference>
<dbReference type="Proteomes" id="UP001380953">
    <property type="component" value="Unassembled WGS sequence"/>
</dbReference>
<gene>
    <name evidence="1" type="primary">tsaB</name>
    <name evidence="1" type="ORF">WKI47_22145</name>
</gene>
<name>A0ACC6PI09_9BACL</name>
<comment type="caution">
    <text evidence="1">The sequence shown here is derived from an EMBL/GenBank/DDBJ whole genome shotgun (WGS) entry which is preliminary data.</text>
</comment>
<sequence length="276" mass="29692">MGNYKMEKPNRSQGRILALDTSSAAQAVAVLDEANVLIESNNLAERNHSVNLLPEIERALHDSGTNKRDLAAIAVGVGPGSYTGVRIAVTTTKTLAWALKLPVVAVSSLEAQAASGLEIAALRGKTWIIPLVDARRGQAYTALFEAKAPGEKKSDSDRSEDGFSMQRLADDAILLTSEWTAKLAERFNALVPSERPDHILFTGETVKHAETVLAIAELAGVSAEQVKLQDCVTEARWIGRIGQRKLAAGDTTEAHSLLPNYTQVTEAEANLLRNSQ</sequence>
<keyword evidence="2" id="KW-1185">Reference proteome</keyword>
<evidence type="ECO:0000313" key="2">
    <source>
        <dbReference type="Proteomes" id="UP001380953"/>
    </source>
</evidence>
<proteinExistence type="predicted"/>
<dbReference type="EC" id="2.3.1.234" evidence="1"/>
<evidence type="ECO:0000313" key="1">
    <source>
        <dbReference type="EMBL" id="MEJ8306620.1"/>
    </source>
</evidence>